<sequence length="201" mass="20816">MPPFAPFLSLLIAFIGTTSADIFMANASLPDSWVDGQPINAAGQAFWVGGSPSTYCPSIVGANCPDATAQTIIIAGFSALDVEVPGGQQIYVNVNGALGFTQAHSAVVPTGAYIGGFFNLTYMSDCSTPRTVINWKSPDGSSEGILACPTKPSGPNVTVSYQLYAKTPAFNLTNCDGGVPVDGLTATYLSSPAPYGAWQYV</sequence>
<name>A0A2J6TRU2_9HELO</name>
<evidence type="ECO:0008006" key="4">
    <source>
        <dbReference type="Google" id="ProtNLM"/>
    </source>
</evidence>
<gene>
    <name evidence="2" type="ORF">K444DRAFT_659880</name>
</gene>
<dbReference type="Proteomes" id="UP000235371">
    <property type="component" value="Unassembled WGS sequence"/>
</dbReference>
<reference evidence="2 3" key="1">
    <citation type="submission" date="2016-04" db="EMBL/GenBank/DDBJ databases">
        <title>A degradative enzymes factory behind the ericoid mycorrhizal symbiosis.</title>
        <authorList>
            <consortium name="DOE Joint Genome Institute"/>
            <person name="Martino E."/>
            <person name="Morin E."/>
            <person name="Grelet G."/>
            <person name="Kuo A."/>
            <person name="Kohler A."/>
            <person name="Daghino S."/>
            <person name="Barry K."/>
            <person name="Choi C."/>
            <person name="Cichocki N."/>
            <person name="Clum A."/>
            <person name="Copeland A."/>
            <person name="Hainaut M."/>
            <person name="Haridas S."/>
            <person name="Labutti K."/>
            <person name="Lindquist E."/>
            <person name="Lipzen A."/>
            <person name="Khouja H.-R."/>
            <person name="Murat C."/>
            <person name="Ohm R."/>
            <person name="Olson A."/>
            <person name="Spatafora J."/>
            <person name="Veneault-Fourrey C."/>
            <person name="Henrissat B."/>
            <person name="Grigoriev I."/>
            <person name="Martin F."/>
            <person name="Perotto S."/>
        </authorList>
    </citation>
    <scope>NUCLEOTIDE SEQUENCE [LARGE SCALE GENOMIC DNA]</scope>
    <source>
        <strain evidence="2 3">E</strain>
    </source>
</reference>
<protein>
    <recommendedName>
        <fullName evidence="4">Ubiquitin 3 binding protein But2 C-terminal domain-containing protein</fullName>
    </recommendedName>
</protein>
<feature type="chain" id="PRO_5014397776" description="Ubiquitin 3 binding protein But2 C-terminal domain-containing protein" evidence="1">
    <location>
        <begin position="21"/>
        <end position="201"/>
    </location>
</feature>
<evidence type="ECO:0000256" key="1">
    <source>
        <dbReference type="SAM" id="SignalP"/>
    </source>
</evidence>
<dbReference type="RefSeq" id="XP_024742637.1">
    <property type="nucleotide sequence ID" value="XM_024886400.1"/>
</dbReference>
<dbReference type="AlphaFoldDB" id="A0A2J6TRU2"/>
<evidence type="ECO:0000313" key="3">
    <source>
        <dbReference type="Proteomes" id="UP000235371"/>
    </source>
</evidence>
<dbReference type="InParanoid" id="A0A2J6TRU2"/>
<evidence type="ECO:0000313" key="2">
    <source>
        <dbReference type="EMBL" id="PMD65733.1"/>
    </source>
</evidence>
<accession>A0A2J6TRU2</accession>
<keyword evidence="1" id="KW-0732">Signal</keyword>
<dbReference type="PANTHER" id="PTHR42047">
    <property type="entry name" value="PROTEIN, PUTATIVE (AFU_ORTHOLOGUE AFUA_6G03560)-RELATED"/>
    <property type="match status" value="1"/>
</dbReference>
<dbReference type="PANTHER" id="PTHR42047:SF1">
    <property type="entry name" value="PROTEIN, PUTATIVE (AFU_ORTHOLOGUE AFUA_6G03560)-RELATED"/>
    <property type="match status" value="1"/>
</dbReference>
<dbReference type="OrthoDB" id="5430620at2759"/>
<keyword evidence="3" id="KW-1185">Reference proteome</keyword>
<organism evidence="2 3">
    <name type="scientific">Hyaloscypha bicolor E</name>
    <dbReference type="NCBI Taxonomy" id="1095630"/>
    <lineage>
        <taxon>Eukaryota</taxon>
        <taxon>Fungi</taxon>
        <taxon>Dikarya</taxon>
        <taxon>Ascomycota</taxon>
        <taxon>Pezizomycotina</taxon>
        <taxon>Leotiomycetes</taxon>
        <taxon>Helotiales</taxon>
        <taxon>Hyaloscyphaceae</taxon>
        <taxon>Hyaloscypha</taxon>
        <taxon>Hyaloscypha bicolor</taxon>
    </lineage>
</organism>
<dbReference type="GeneID" id="36594477"/>
<dbReference type="EMBL" id="KZ613746">
    <property type="protein sequence ID" value="PMD65733.1"/>
    <property type="molecule type" value="Genomic_DNA"/>
</dbReference>
<dbReference type="InterPro" id="IPR052820">
    <property type="entry name" value="PhiA_domain"/>
</dbReference>
<proteinExistence type="predicted"/>
<feature type="signal peptide" evidence="1">
    <location>
        <begin position="1"/>
        <end position="20"/>
    </location>
</feature>